<feature type="transmembrane region" description="Helical" evidence="1">
    <location>
        <begin position="59"/>
        <end position="84"/>
    </location>
</feature>
<sequence length="93" mass="10296">MLKPKRCLALSVIFALIAIAPIFSVLLAQILSNSLTCVINERGDTPCILFNYDITMILVSFYVSGWAALLTLPIAGGISGWFYLRYLKLSLVR</sequence>
<keyword evidence="1" id="KW-0472">Membrane</keyword>
<dbReference type="RefSeq" id="WP_063362796.1">
    <property type="nucleotide sequence ID" value="NZ_AUXZ01000086.1"/>
</dbReference>
<organism evidence="2 3">
    <name type="scientific">Pseudoalteromonas luteoviolacea H33</name>
    <dbReference type="NCBI Taxonomy" id="1365251"/>
    <lineage>
        <taxon>Bacteria</taxon>
        <taxon>Pseudomonadati</taxon>
        <taxon>Pseudomonadota</taxon>
        <taxon>Gammaproteobacteria</taxon>
        <taxon>Alteromonadales</taxon>
        <taxon>Pseudoalteromonadaceae</taxon>
        <taxon>Pseudoalteromonas</taxon>
    </lineage>
</organism>
<dbReference type="Proteomes" id="UP000076503">
    <property type="component" value="Unassembled WGS sequence"/>
</dbReference>
<evidence type="ECO:0000256" key="1">
    <source>
        <dbReference type="SAM" id="Phobius"/>
    </source>
</evidence>
<keyword evidence="1" id="KW-0812">Transmembrane</keyword>
<name>A0A167DKG5_9GAMM</name>
<evidence type="ECO:0000313" key="3">
    <source>
        <dbReference type="Proteomes" id="UP000076503"/>
    </source>
</evidence>
<dbReference type="OrthoDB" id="6315666at2"/>
<accession>A0A167DKG5</accession>
<keyword evidence="1" id="KW-1133">Transmembrane helix</keyword>
<comment type="caution">
    <text evidence="2">The sequence shown here is derived from an EMBL/GenBank/DDBJ whole genome shotgun (WGS) entry which is preliminary data.</text>
</comment>
<gene>
    <name evidence="2" type="ORF">N476_02655</name>
</gene>
<evidence type="ECO:0000313" key="2">
    <source>
        <dbReference type="EMBL" id="KZN48963.1"/>
    </source>
</evidence>
<dbReference type="EMBL" id="AUXZ01000086">
    <property type="protein sequence ID" value="KZN48963.1"/>
    <property type="molecule type" value="Genomic_DNA"/>
</dbReference>
<dbReference type="AlphaFoldDB" id="A0A167DKG5"/>
<reference evidence="2 3" key="1">
    <citation type="submission" date="2013-07" db="EMBL/GenBank/DDBJ databases">
        <title>Comparative Genomic and Metabolomic Analysis of Twelve Strains of Pseudoalteromonas luteoviolacea.</title>
        <authorList>
            <person name="Vynne N.G."/>
            <person name="Mansson M."/>
            <person name="Gram L."/>
        </authorList>
    </citation>
    <scope>NUCLEOTIDE SEQUENCE [LARGE SCALE GENOMIC DNA]</scope>
    <source>
        <strain evidence="2 3">H33</strain>
    </source>
</reference>
<proteinExistence type="predicted"/>
<protein>
    <submittedName>
        <fullName evidence="2">Uncharacterized protein</fullName>
    </submittedName>
</protein>
<dbReference type="PATRIC" id="fig|1365251.3.peg.3484"/>